<dbReference type="SMART" id="SM00179">
    <property type="entry name" value="EGF_CA"/>
    <property type="match status" value="4"/>
</dbReference>
<feature type="disulfide bond" evidence="5">
    <location>
        <begin position="156"/>
        <end position="173"/>
    </location>
</feature>
<feature type="disulfide bond" evidence="5">
    <location>
        <begin position="136"/>
        <end position="145"/>
    </location>
</feature>
<dbReference type="SUPFAM" id="SSF57196">
    <property type="entry name" value="EGF/Laminin"/>
    <property type="match status" value="5"/>
</dbReference>
<protein>
    <recommendedName>
        <fullName evidence="6">EGF-like domain-containing protein</fullName>
    </recommendedName>
</protein>
<keyword evidence="1 5" id="KW-0245">EGF-like domain</keyword>
<feature type="disulfide bond" evidence="5">
    <location>
        <begin position="322"/>
        <end position="331"/>
    </location>
</feature>
<organism evidence="7 8">
    <name type="scientific">Caenorhabditis angaria</name>
    <dbReference type="NCBI Taxonomy" id="860376"/>
    <lineage>
        <taxon>Eukaryota</taxon>
        <taxon>Metazoa</taxon>
        <taxon>Ecdysozoa</taxon>
        <taxon>Nematoda</taxon>
        <taxon>Chromadorea</taxon>
        <taxon>Rhabditida</taxon>
        <taxon>Rhabditina</taxon>
        <taxon>Rhabditomorpha</taxon>
        <taxon>Rhabditoidea</taxon>
        <taxon>Rhabditidae</taxon>
        <taxon>Peloderinae</taxon>
        <taxon>Caenorhabditis</taxon>
    </lineage>
</organism>
<dbReference type="PANTHER" id="PTHR24049:SF22">
    <property type="entry name" value="DROSOPHILA CRUMBS HOMOLOG"/>
    <property type="match status" value="1"/>
</dbReference>
<dbReference type="OrthoDB" id="430340at2759"/>
<dbReference type="Pfam" id="PF00008">
    <property type="entry name" value="EGF"/>
    <property type="match status" value="1"/>
</dbReference>
<dbReference type="GO" id="GO:0045197">
    <property type="term" value="P:establishment or maintenance of epithelial cell apical/basal polarity"/>
    <property type="evidence" value="ECO:0007669"/>
    <property type="project" value="TreeGrafter"/>
</dbReference>
<feature type="domain" description="EGF-like" evidence="6">
    <location>
        <begin position="374"/>
        <end position="412"/>
    </location>
</feature>
<gene>
    <name evidence="7" type="ORF">CAMP_LOCUS10370</name>
</gene>
<dbReference type="Gene3D" id="2.10.25.10">
    <property type="entry name" value="Laminin"/>
    <property type="match status" value="6"/>
</dbReference>
<evidence type="ECO:0000259" key="6">
    <source>
        <dbReference type="PROSITE" id="PS50026"/>
    </source>
</evidence>
<dbReference type="Proteomes" id="UP001152747">
    <property type="component" value="Unassembled WGS sequence"/>
</dbReference>
<dbReference type="PROSITE" id="PS00022">
    <property type="entry name" value="EGF_1"/>
    <property type="match status" value="7"/>
</dbReference>
<feature type="disulfide bond" evidence="5">
    <location>
        <begin position="527"/>
        <end position="536"/>
    </location>
</feature>
<feature type="domain" description="EGF-like" evidence="6">
    <location>
        <begin position="148"/>
        <end position="185"/>
    </location>
</feature>
<comment type="caution">
    <text evidence="7">The sequence shown here is derived from an EMBL/GenBank/DDBJ whole genome shotgun (WGS) entry which is preliminary data.</text>
</comment>
<dbReference type="PROSITE" id="PS00010">
    <property type="entry name" value="ASX_HYDROXYL"/>
    <property type="match status" value="1"/>
</dbReference>
<dbReference type="AlphaFoldDB" id="A0A9P1IQX1"/>
<dbReference type="GO" id="GO:0005509">
    <property type="term" value="F:calcium ion binding"/>
    <property type="evidence" value="ECO:0007669"/>
    <property type="project" value="InterPro"/>
</dbReference>
<feature type="domain" description="EGF-like" evidence="6">
    <location>
        <begin position="70"/>
        <end position="107"/>
    </location>
</feature>
<dbReference type="GO" id="GO:0005886">
    <property type="term" value="C:plasma membrane"/>
    <property type="evidence" value="ECO:0007669"/>
    <property type="project" value="TreeGrafter"/>
</dbReference>
<dbReference type="InterPro" id="IPR001881">
    <property type="entry name" value="EGF-like_Ca-bd_dom"/>
</dbReference>
<evidence type="ECO:0000256" key="4">
    <source>
        <dbReference type="ARBA" id="ARBA00023157"/>
    </source>
</evidence>
<feature type="domain" description="EGF-like" evidence="6">
    <location>
        <begin position="110"/>
        <end position="146"/>
    </location>
</feature>
<evidence type="ECO:0000313" key="7">
    <source>
        <dbReference type="EMBL" id="CAI5447733.1"/>
    </source>
</evidence>
<evidence type="ECO:0000256" key="5">
    <source>
        <dbReference type="PROSITE-ProRule" id="PRU00076"/>
    </source>
</evidence>
<dbReference type="CDD" id="cd00054">
    <property type="entry name" value="EGF_CA"/>
    <property type="match status" value="2"/>
</dbReference>
<name>A0A9P1IQX1_9PELO</name>
<evidence type="ECO:0000256" key="1">
    <source>
        <dbReference type="ARBA" id="ARBA00022536"/>
    </source>
</evidence>
<feature type="domain" description="EGF-like" evidence="6">
    <location>
        <begin position="413"/>
        <end position="453"/>
    </location>
</feature>
<dbReference type="GO" id="GO:0007157">
    <property type="term" value="P:heterophilic cell-cell adhesion via plasma membrane cell adhesion molecules"/>
    <property type="evidence" value="ECO:0007669"/>
    <property type="project" value="TreeGrafter"/>
</dbReference>
<feature type="domain" description="EGF-like" evidence="6">
    <location>
        <begin position="455"/>
        <end position="494"/>
    </location>
</feature>
<dbReference type="InterPro" id="IPR000742">
    <property type="entry name" value="EGF"/>
</dbReference>
<dbReference type="GO" id="GO:0032991">
    <property type="term" value="C:protein-containing complex"/>
    <property type="evidence" value="ECO:0007669"/>
    <property type="project" value="TreeGrafter"/>
</dbReference>
<keyword evidence="8" id="KW-1185">Reference proteome</keyword>
<feature type="disulfide bond" evidence="5">
    <location>
        <begin position="484"/>
        <end position="493"/>
    </location>
</feature>
<dbReference type="EMBL" id="CANHGI010000004">
    <property type="protein sequence ID" value="CAI5447733.1"/>
    <property type="molecule type" value="Genomic_DNA"/>
</dbReference>
<dbReference type="PROSITE" id="PS50026">
    <property type="entry name" value="EGF_3"/>
    <property type="match status" value="8"/>
</dbReference>
<keyword evidence="2" id="KW-0732">Signal</keyword>
<dbReference type="PANTHER" id="PTHR24049">
    <property type="entry name" value="CRUMBS FAMILY MEMBER"/>
    <property type="match status" value="1"/>
</dbReference>
<feature type="disulfide bond" evidence="5">
    <location>
        <begin position="402"/>
        <end position="411"/>
    </location>
</feature>
<feature type="disulfide bond" evidence="5">
    <location>
        <begin position="175"/>
        <end position="184"/>
    </location>
</feature>
<dbReference type="InterPro" id="IPR013032">
    <property type="entry name" value="EGF-like_CS"/>
</dbReference>
<accession>A0A9P1IQX1</accession>
<feature type="disulfide bond" evidence="5">
    <location>
        <begin position="97"/>
        <end position="106"/>
    </location>
</feature>
<keyword evidence="4 5" id="KW-1015">Disulfide bond</keyword>
<comment type="caution">
    <text evidence="5">Lacks conserved residue(s) required for the propagation of feature annotation.</text>
</comment>
<feature type="domain" description="EGF-like" evidence="6">
    <location>
        <begin position="293"/>
        <end position="332"/>
    </location>
</feature>
<proteinExistence type="predicted"/>
<feature type="disulfide bond" evidence="5">
    <location>
        <begin position="443"/>
        <end position="452"/>
    </location>
</feature>
<dbReference type="Pfam" id="PF12661">
    <property type="entry name" value="hEGF"/>
    <property type="match status" value="1"/>
</dbReference>
<sequence length="547" mass="58508">MLSLVQNKECFLRLPENPPKTHQNPPFQDTPYDCGSHGYCYPSNRSSSTTCSSCTCPDGTTQVSDTECATATSCSPTPCTGNNEQCNLVEGEAVCSCADGYTGTDCDMLTSDPCSTEPCLQNGDCTSDSNGYTCTCDSGYYGEQCQYSGDPCSDYCSNGGTCVLVFSETTPYCECPFEYYGKTCQTSRSIQTTYVGCYDDSSATFSDYHVYSTSGITTGDDCADALVTYRKANPTSDYVISTMSGTTGQCMFSTTNTLTTAPSQGLLGGLLSALLATCSYASLSSGSASVYSLNDLCASEPCGDAETGECYQTSASAYSCLCSPLKTGTTCSSDATLTPCNGIDCGVTGTCEITDDQIGYYCKCANTNQTTECVSDPCLIDNPCLYGGTCRDLGNGSYSCDCLNLYCQTNCSTFNPCYINKCVNGGTCSPTYNLLDSTFTCECDSSWKGEYCEEERFYCDETPCKNNATCEDIIGPPNSYNCTCTPQWQGQNCTEDVNECENDSTLCKTKDSGAICVNTNGSYYCECSADMFGTQCLYSEFLREVLS</sequence>
<feature type="domain" description="EGF-like" evidence="6">
    <location>
        <begin position="496"/>
        <end position="537"/>
    </location>
</feature>
<evidence type="ECO:0000256" key="2">
    <source>
        <dbReference type="ARBA" id="ARBA00022729"/>
    </source>
</evidence>
<feature type="disulfide bond" evidence="5">
    <location>
        <begin position="152"/>
        <end position="162"/>
    </location>
</feature>
<dbReference type="InterPro" id="IPR000152">
    <property type="entry name" value="EGF-type_Asp/Asn_hydroxyl_site"/>
</dbReference>
<dbReference type="SMART" id="SM00181">
    <property type="entry name" value="EGF"/>
    <property type="match status" value="9"/>
</dbReference>
<evidence type="ECO:0000256" key="3">
    <source>
        <dbReference type="ARBA" id="ARBA00022737"/>
    </source>
</evidence>
<keyword evidence="3" id="KW-0677">Repeat</keyword>
<reference evidence="7" key="1">
    <citation type="submission" date="2022-11" db="EMBL/GenBank/DDBJ databases">
        <authorList>
            <person name="Kikuchi T."/>
        </authorList>
    </citation>
    <scope>NUCLEOTIDE SEQUENCE</scope>
    <source>
        <strain evidence="7">PS1010</strain>
    </source>
</reference>
<dbReference type="PROSITE" id="PS01186">
    <property type="entry name" value="EGF_2"/>
    <property type="match status" value="2"/>
</dbReference>
<evidence type="ECO:0000313" key="8">
    <source>
        <dbReference type="Proteomes" id="UP001152747"/>
    </source>
</evidence>
<dbReference type="InterPro" id="IPR051022">
    <property type="entry name" value="Notch_Cell-Fate_Det"/>
</dbReference>